<evidence type="ECO:0000256" key="2">
    <source>
        <dbReference type="ARBA" id="ARBA00009046"/>
    </source>
</evidence>
<evidence type="ECO:0000313" key="14">
    <source>
        <dbReference type="Proteomes" id="UP000683139"/>
    </source>
</evidence>
<evidence type="ECO:0000313" key="13">
    <source>
        <dbReference type="EMBL" id="GIP19646.1"/>
    </source>
</evidence>
<evidence type="ECO:0000256" key="8">
    <source>
        <dbReference type="ARBA" id="ARBA00022840"/>
    </source>
</evidence>
<dbReference type="InterPro" id="IPR038257">
    <property type="entry name" value="CRISPR-assoc_Cas3_HD_sf"/>
</dbReference>
<proteinExistence type="inferred from homology"/>
<evidence type="ECO:0000256" key="1">
    <source>
        <dbReference type="ARBA" id="ARBA00006847"/>
    </source>
</evidence>
<dbReference type="PROSITE" id="PS51194">
    <property type="entry name" value="HELICASE_CTER"/>
    <property type="match status" value="1"/>
</dbReference>
<dbReference type="Pfam" id="PF00270">
    <property type="entry name" value="DEAD"/>
    <property type="match status" value="1"/>
</dbReference>
<dbReference type="InterPro" id="IPR006474">
    <property type="entry name" value="Helicase_Cas3_CRISPR-ass_core"/>
</dbReference>
<feature type="domain" description="HD Cas3-type" evidence="12">
    <location>
        <begin position="11"/>
        <end position="208"/>
    </location>
</feature>
<dbReference type="InterPro" id="IPR003607">
    <property type="entry name" value="HD/PDEase_dom"/>
</dbReference>
<sequence>MIESIAHIRKSDGIIQTVEQHLLEVMRLAEKIGSKLGIPHVTGLAGLLHDVGKYTQEFAEYIKQAVLDPDNPPQGRKVDHSTAGGKLLFHMYHQRAMQSPSAQFFNLLAEIVGNAVISHHSYLKDYYPPEPEKGFLHRVSVKEIKNFELTVEMFFEKVMSKPKFEQYVLQAVKELEQFIKSDNNQPYANIMFLTKYVFSALIEADRHNSRAFEEKISIEEQLSQGEHVQAKFRRYYDKLTAYLQQLELKQGESEQIYFLRKQLSEQCDIFALKQSEVYTLSIPTGGGKTLASLRYGLKHALEYGKEHIICIVPYTNIIEQNAAEVRNILKEHEAVLEHHCNVLLEDESEDGDEMEDGIMSASQKAKLAMENWDAPIIFTTMVQFLNVNYSKGTKNIRRLHQLAKSVIIFDEAQKVPVHCVSLFNRAVNFLNQACDSTIVLCTATQPALDSVKHPLIMQDKNEMVDKLQEVADAFKRVELVPQIDHELTTEELADKVHEQLEQVDSVLVILNTKAVVKKLYNSLKESIDEETCVYHLSTSMCARHRRSMLRIIRGKLKAKKKIVCVSTQLIEAGVNISFQTVIRSLAGLDSIAQAAGRCNRHGEHRSRYVYLIRHKEEKLDKLKEIKIGAQITERIIKEIDQDVKVYGGSLDSQEAMELYFKQFYQDMNKELDYEIKSSGHSIVNLLLDMGNSNPYYKAFMDRAEKGTPPPLMLTHNHLTAAERFHVIPDLTTSVLVPYGKGKEIITMLNGNQKIADLSKLLKQAQQYSINIYKQELSSLIQQQGIVSLLDGKVLALKDNMYSKQYGLALDGEGEMEFLGW</sequence>
<evidence type="ECO:0000256" key="9">
    <source>
        <dbReference type="ARBA" id="ARBA00023118"/>
    </source>
</evidence>
<feature type="domain" description="Helicase C-terminal" evidence="11">
    <location>
        <begin position="488"/>
        <end position="647"/>
    </location>
</feature>
<dbReference type="PANTHER" id="PTHR47962:SF5">
    <property type="entry name" value="ATP-DEPENDENT HELICASE LHR-RELATED"/>
    <property type="match status" value="1"/>
</dbReference>
<keyword evidence="4" id="KW-0479">Metal-binding</keyword>
<dbReference type="InterPro" id="IPR052511">
    <property type="entry name" value="ATP-dep_Helicase"/>
</dbReference>
<dbReference type="GO" id="GO:0004386">
    <property type="term" value="F:helicase activity"/>
    <property type="evidence" value="ECO:0007669"/>
    <property type="project" value="UniProtKB-KW"/>
</dbReference>
<keyword evidence="5" id="KW-0547">Nucleotide-binding</keyword>
<dbReference type="NCBIfam" id="TIGR01596">
    <property type="entry name" value="cas3_HD"/>
    <property type="match status" value="1"/>
</dbReference>
<dbReference type="Pfam" id="PF22590">
    <property type="entry name" value="Cas3-like_C_2"/>
    <property type="match status" value="1"/>
</dbReference>
<dbReference type="InterPro" id="IPR006483">
    <property type="entry name" value="CRISPR-assoc_Cas3_HD"/>
</dbReference>
<dbReference type="PANTHER" id="PTHR47962">
    <property type="entry name" value="ATP-DEPENDENT HELICASE LHR-RELATED-RELATED"/>
    <property type="match status" value="1"/>
</dbReference>
<dbReference type="NCBIfam" id="TIGR01587">
    <property type="entry name" value="cas3_core"/>
    <property type="match status" value="1"/>
</dbReference>
<name>A0A919YYT7_9BACL</name>
<evidence type="ECO:0000259" key="10">
    <source>
        <dbReference type="PROSITE" id="PS51192"/>
    </source>
</evidence>
<dbReference type="RefSeq" id="WP_246563957.1">
    <property type="nucleotide sequence ID" value="NZ_BOSE01000018.1"/>
</dbReference>
<comment type="caution">
    <text evidence="13">The sequence shown here is derived from an EMBL/GenBank/DDBJ whole genome shotgun (WGS) entry which is preliminary data.</text>
</comment>
<dbReference type="Gene3D" id="1.10.3210.30">
    <property type="match status" value="1"/>
</dbReference>
<gene>
    <name evidence="13" type="ORF">J40TS1_52880</name>
</gene>
<comment type="similarity">
    <text evidence="2">In the central section; belongs to the CRISPR-associated helicase Cas3 family.</text>
</comment>
<dbReference type="InterPro" id="IPR014001">
    <property type="entry name" value="Helicase_ATP-bd"/>
</dbReference>
<dbReference type="InterPro" id="IPR054712">
    <property type="entry name" value="Cas3-like_dom"/>
</dbReference>
<accession>A0A919YYT7</accession>
<organism evidence="13 14">
    <name type="scientific">Paenibacillus montaniterrae</name>
    <dbReference type="NCBI Taxonomy" id="429341"/>
    <lineage>
        <taxon>Bacteria</taxon>
        <taxon>Bacillati</taxon>
        <taxon>Bacillota</taxon>
        <taxon>Bacilli</taxon>
        <taxon>Bacillales</taxon>
        <taxon>Paenibacillaceae</taxon>
        <taxon>Paenibacillus</taxon>
    </lineage>
</organism>
<dbReference type="EMBL" id="BOSE01000018">
    <property type="protein sequence ID" value="GIP19646.1"/>
    <property type="molecule type" value="Genomic_DNA"/>
</dbReference>
<evidence type="ECO:0000256" key="5">
    <source>
        <dbReference type="ARBA" id="ARBA00022741"/>
    </source>
</evidence>
<dbReference type="GO" id="GO:0003677">
    <property type="term" value="F:DNA binding"/>
    <property type="evidence" value="ECO:0007669"/>
    <property type="project" value="TreeGrafter"/>
</dbReference>
<dbReference type="InterPro" id="IPR027417">
    <property type="entry name" value="P-loop_NTPase"/>
</dbReference>
<dbReference type="InterPro" id="IPR001650">
    <property type="entry name" value="Helicase_C-like"/>
</dbReference>
<dbReference type="Gene3D" id="3.40.50.300">
    <property type="entry name" value="P-loop containing nucleotide triphosphate hydrolases"/>
    <property type="match status" value="2"/>
</dbReference>
<keyword evidence="3" id="KW-0540">Nuclease</keyword>
<dbReference type="PROSITE" id="PS51643">
    <property type="entry name" value="HD_CAS3"/>
    <property type="match status" value="1"/>
</dbReference>
<keyword evidence="6" id="KW-0378">Hydrolase</keyword>
<dbReference type="Pfam" id="PF01966">
    <property type="entry name" value="HD"/>
    <property type="match status" value="1"/>
</dbReference>
<dbReference type="SUPFAM" id="SSF52540">
    <property type="entry name" value="P-loop containing nucleoside triphosphate hydrolases"/>
    <property type="match status" value="1"/>
</dbReference>
<keyword evidence="14" id="KW-1185">Reference proteome</keyword>
<dbReference type="CDD" id="cd09641">
    <property type="entry name" value="Cas3''_I"/>
    <property type="match status" value="1"/>
</dbReference>
<evidence type="ECO:0000256" key="4">
    <source>
        <dbReference type="ARBA" id="ARBA00022723"/>
    </source>
</evidence>
<dbReference type="Proteomes" id="UP000683139">
    <property type="component" value="Unassembled WGS sequence"/>
</dbReference>
<comment type="similarity">
    <text evidence="1">In the N-terminal section; belongs to the CRISPR-associated nuclease Cas3-HD family.</text>
</comment>
<keyword evidence="9" id="KW-0051">Antiviral defense</keyword>
<dbReference type="GO" id="GO:0004518">
    <property type="term" value="F:nuclease activity"/>
    <property type="evidence" value="ECO:0007669"/>
    <property type="project" value="UniProtKB-KW"/>
</dbReference>
<dbReference type="SUPFAM" id="SSF109604">
    <property type="entry name" value="HD-domain/PDEase-like"/>
    <property type="match status" value="1"/>
</dbReference>
<dbReference type="SMART" id="SM00471">
    <property type="entry name" value="HDc"/>
    <property type="match status" value="1"/>
</dbReference>
<reference evidence="13" key="1">
    <citation type="submission" date="2021-03" db="EMBL/GenBank/DDBJ databases">
        <title>Antimicrobial resistance genes in bacteria isolated from Japanese honey, and their potential for conferring macrolide and lincosamide resistance in the American foulbrood pathogen Paenibacillus larvae.</title>
        <authorList>
            <person name="Okamoto M."/>
            <person name="Kumagai M."/>
            <person name="Kanamori H."/>
            <person name="Takamatsu D."/>
        </authorList>
    </citation>
    <scope>NUCLEOTIDE SEQUENCE</scope>
    <source>
        <strain evidence="13">J40TS1</strain>
    </source>
</reference>
<evidence type="ECO:0000256" key="3">
    <source>
        <dbReference type="ARBA" id="ARBA00022722"/>
    </source>
</evidence>
<dbReference type="AlphaFoldDB" id="A0A919YYT7"/>
<dbReference type="GO" id="GO:0016887">
    <property type="term" value="F:ATP hydrolysis activity"/>
    <property type="evidence" value="ECO:0007669"/>
    <property type="project" value="TreeGrafter"/>
</dbReference>
<evidence type="ECO:0000259" key="12">
    <source>
        <dbReference type="PROSITE" id="PS51643"/>
    </source>
</evidence>
<dbReference type="PROSITE" id="PS51192">
    <property type="entry name" value="HELICASE_ATP_BIND_1"/>
    <property type="match status" value="1"/>
</dbReference>
<dbReference type="InterPro" id="IPR011545">
    <property type="entry name" value="DEAD/DEAH_box_helicase_dom"/>
</dbReference>
<keyword evidence="8" id="KW-0067">ATP-binding</keyword>
<dbReference type="InterPro" id="IPR006674">
    <property type="entry name" value="HD_domain"/>
</dbReference>
<keyword evidence="7" id="KW-0347">Helicase</keyword>
<dbReference type="GO" id="GO:0051607">
    <property type="term" value="P:defense response to virus"/>
    <property type="evidence" value="ECO:0007669"/>
    <property type="project" value="UniProtKB-KW"/>
</dbReference>
<dbReference type="GO" id="GO:0046872">
    <property type="term" value="F:metal ion binding"/>
    <property type="evidence" value="ECO:0007669"/>
    <property type="project" value="UniProtKB-KW"/>
</dbReference>
<dbReference type="GO" id="GO:0005524">
    <property type="term" value="F:ATP binding"/>
    <property type="evidence" value="ECO:0007669"/>
    <property type="project" value="UniProtKB-KW"/>
</dbReference>
<evidence type="ECO:0000256" key="6">
    <source>
        <dbReference type="ARBA" id="ARBA00022801"/>
    </source>
</evidence>
<protein>
    <submittedName>
        <fullName evidence="13">CRISPR-associated helicase/endonuclease Cas3</fullName>
    </submittedName>
</protein>
<feature type="domain" description="Helicase ATP-binding" evidence="10">
    <location>
        <begin position="269"/>
        <end position="463"/>
    </location>
</feature>
<evidence type="ECO:0000256" key="7">
    <source>
        <dbReference type="ARBA" id="ARBA00022806"/>
    </source>
</evidence>
<dbReference type="CDD" id="cd17930">
    <property type="entry name" value="DEXHc_cas3"/>
    <property type="match status" value="1"/>
</dbReference>
<evidence type="ECO:0000259" key="11">
    <source>
        <dbReference type="PROSITE" id="PS51194"/>
    </source>
</evidence>